<name>D3BJC4_HETP5</name>
<dbReference type="GO" id="GO:0016491">
    <property type="term" value="F:oxidoreductase activity"/>
    <property type="evidence" value="ECO:0007669"/>
    <property type="project" value="UniProtKB-KW"/>
</dbReference>
<dbReference type="OMA" id="AYQYQWE"/>
<reference evidence="3 4" key="1">
    <citation type="journal article" date="2011" name="Genome Res.">
        <title>Phylogeny-wide analysis of social amoeba genomes highlights ancient origins for complex intercellular communication.</title>
        <authorList>
            <person name="Heidel A.J."/>
            <person name="Lawal H.M."/>
            <person name="Felder M."/>
            <person name="Schilde C."/>
            <person name="Helps N.R."/>
            <person name="Tunggal B."/>
            <person name="Rivero F."/>
            <person name="John U."/>
            <person name="Schleicher M."/>
            <person name="Eichinger L."/>
            <person name="Platzer M."/>
            <person name="Noegel A.A."/>
            <person name="Schaap P."/>
            <person name="Gloeckner G."/>
        </authorList>
    </citation>
    <scope>NUCLEOTIDE SEQUENCE [LARGE SCALE GENOMIC DNA]</scope>
    <source>
        <strain evidence="4">ATCC 26659 / Pp 5 / PN500</strain>
    </source>
</reference>
<comment type="caution">
    <text evidence="3">The sequence shown here is derived from an EMBL/GenBank/DDBJ whole genome shotgun (WGS) entry which is preliminary data.</text>
</comment>
<dbReference type="Pfam" id="PF13602">
    <property type="entry name" value="ADH_zinc_N_2"/>
    <property type="match status" value="1"/>
</dbReference>
<evidence type="ECO:0000313" key="4">
    <source>
        <dbReference type="Proteomes" id="UP000001396"/>
    </source>
</evidence>
<organism evidence="3 4">
    <name type="scientific">Heterostelium pallidum (strain ATCC 26659 / Pp 5 / PN500)</name>
    <name type="common">Cellular slime mold</name>
    <name type="synonym">Polysphondylium pallidum</name>
    <dbReference type="NCBI Taxonomy" id="670386"/>
    <lineage>
        <taxon>Eukaryota</taxon>
        <taxon>Amoebozoa</taxon>
        <taxon>Evosea</taxon>
        <taxon>Eumycetozoa</taxon>
        <taxon>Dictyostelia</taxon>
        <taxon>Acytosteliales</taxon>
        <taxon>Acytosteliaceae</taxon>
        <taxon>Heterostelium</taxon>
    </lineage>
</organism>
<dbReference type="EMBL" id="ADBJ01000038">
    <property type="protein sequence ID" value="EFA78004.1"/>
    <property type="molecule type" value="Genomic_DNA"/>
</dbReference>
<accession>D3BJC4</accession>
<dbReference type="InterPro" id="IPR013154">
    <property type="entry name" value="ADH-like_N"/>
</dbReference>
<dbReference type="Gene3D" id="3.40.50.720">
    <property type="entry name" value="NAD(P)-binding Rossmann-like Domain"/>
    <property type="match status" value="1"/>
</dbReference>
<dbReference type="InterPro" id="IPR011032">
    <property type="entry name" value="GroES-like_sf"/>
</dbReference>
<dbReference type="RefSeq" id="XP_020430132.1">
    <property type="nucleotide sequence ID" value="XM_020579457.1"/>
</dbReference>
<dbReference type="GeneID" id="31364128"/>
<evidence type="ECO:0000256" key="1">
    <source>
        <dbReference type="ARBA" id="ARBA00023002"/>
    </source>
</evidence>
<sequence>MREIVITKPGSYDVLQVRTSPDPTVGAGQVKINVKACGLNFAEVMARQGLYPDAPPTPCVVGYEAAGVVGEVGEGVTSVSVGQRVAVCTKFGAHSDTIVLSHQMVFPIPDDMTFAEAASIPVNYITAYHMLFRVANIQPGARVLVHMAAGGVGVAAIQLLKTIPDVTIFGTASPSKHEFIRQLGCTHPIDYTTKDYATEITNMYQNELEGKRGVDVIIDPLGEFKSGYHILNTCGHIIAFGVTNMVSGSTRSIFNILKQYMRIPSFNPLHLMNDNKTVSGVNIGHLFIPSHIPMIKQEMLEILELFKQGKCKAIVSEQFTFEQAGEAHKYIEQRKNIGKVVLVPTEADRAMIPNS</sequence>
<dbReference type="InterPro" id="IPR036291">
    <property type="entry name" value="NAD(P)-bd_dom_sf"/>
</dbReference>
<dbReference type="STRING" id="670386.D3BJC4"/>
<dbReference type="InterPro" id="IPR052100">
    <property type="entry name" value="SV-ATPase_mito-regulator"/>
</dbReference>
<dbReference type="CDD" id="cd08275">
    <property type="entry name" value="MDR3"/>
    <property type="match status" value="1"/>
</dbReference>
<dbReference type="SUPFAM" id="SSF51735">
    <property type="entry name" value="NAD(P)-binding Rossmann-fold domains"/>
    <property type="match status" value="1"/>
</dbReference>
<dbReference type="Pfam" id="PF08240">
    <property type="entry name" value="ADH_N"/>
    <property type="match status" value="1"/>
</dbReference>
<evidence type="ECO:0000313" key="3">
    <source>
        <dbReference type="EMBL" id="EFA78004.1"/>
    </source>
</evidence>
<evidence type="ECO:0000259" key="2">
    <source>
        <dbReference type="SMART" id="SM00829"/>
    </source>
</evidence>
<dbReference type="AlphaFoldDB" id="D3BJC4"/>
<dbReference type="SUPFAM" id="SSF50129">
    <property type="entry name" value="GroES-like"/>
    <property type="match status" value="1"/>
</dbReference>
<dbReference type="Gene3D" id="3.90.180.10">
    <property type="entry name" value="Medium-chain alcohol dehydrogenases, catalytic domain"/>
    <property type="match status" value="1"/>
</dbReference>
<dbReference type="PANTHER" id="PTHR44054:SF1">
    <property type="entry name" value="SYNAPTIC VESICLE MEMBRANE PROTEIN VAT-1 HOMOLOG"/>
    <property type="match status" value="1"/>
</dbReference>
<dbReference type="InParanoid" id="D3BJC4"/>
<feature type="domain" description="Enoyl reductase (ER)" evidence="2">
    <location>
        <begin position="10"/>
        <end position="342"/>
    </location>
</feature>
<gene>
    <name evidence="3" type="ORF">PPL_08649</name>
</gene>
<dbReference type="SMART" id="SM00829">
    <property type="entry name" value="PKS_ER"/>
    <property type="match status" value="1"/>
</dbReference>
<keyword evidence="1" id="KW-0560">Oxidoreductase</keyword>
<dbReference type="InterPro" id="IPR020843">
    <property type="entry name" value="ER"/>
</dbReference>
<dbReference type="Proteomes" id="UP000001396">
    <property type="component" value="Unassembled WGS sequence"/>
</dbReference>
<keyword evidence="4" id="KW-1185">Reference proteome</keyword>
<protein>
    <submittedName>
        <fullName evidence="3">Alcohol dehydrogenase</fullName>
    </submittedName>
</protein>
<dbReference type="PANTHER" id="PTHR44054">
    <property type="entry name" value="SYNAPTIC VESICLE MEMBRANE PROTEIN VAT-1 HOMOLOG-LIKE"/>
    <property type="match status" value="1"/>
</dbReference>
<proteinExistence type="predicted"/>